<dbReference type="SUPFAM" id="SSF49299">
    <property type="entry name" value="PKD domain"/>
    <property type="match status" value="1"/>
</dbReference>
<dbReference type="Pfam" id="PF18911">
    <property type="entry name" value="PKD_4"/>
    <property type="match status" value="1"/>
</dbReference>
<evidence type="ECO:0000313" key="2">
    <source>
        <dbReference type="EMBL" id="GAN34995.1"/>
    </source>
</evidence>
<protein>
    <recommendedName>
        <fullName evidence="1">PKD domain-containing protein</fullName>
    </recommendedName>
</protein>
<dbReference type="InterPro" id="IPR035986">
    <property type="entry name" value="PKD_dom_sf"/>
</dbReference>
<gene>
    <name evidence="2" type="ORF">BROSI_A3540</name>
</gene>
<dbReference type="Proteomes" id="UP000032309">
    <property type="component" value="Unassembled WGS sequence"/>
</dbReference>
<evidence type="ECO:0000313" key="3">
    <source>
        <dbReference type="Proteomes" id="UP000032309"/>
    </source>
</evidence>
<organism evidence="2 3">
    <name type="scientific">Candidatus Brocadia sinica JPN1</name>
    <dbReference type="NCBI Taxonomy" id="1197129"/>
    <lineage>
        <taxon>Bacteria</taxon>
        <taxon>Pseudomonadati</taxon>
        <taxon>Planctomycetota</taxon>
        <taxon>Candidatus Brocadiia</taxon>
        <taxon>Candidatus Brocadiales</taxon>
        <taxon>Candidatus Brocadiaceae</taxon>
        <taxon>Candidatus Brocadia</taxon>
    </lineage>
</organism>
<dbReference type="RefSeq" id="WP_052564940.1">
    <property type="nucleotide sequence ID" value="NZ_BAFN01000001.1"/>
</dbReference>
<feature type="domain" description="PKD" evidence="1">
    <location>
        <begin position="155"/>
        <end position="195"/>
    </location>
</feature>
<reference evidence="3" key="1">
    <citation type="journal article" date="2015" name="Genome Announc.">
        <title>Draft Genome Sequence of an Anaerobic Ammonium-Oxidizing Bacterium, "Candidatus Brocadia sinica".</title>
        <authorList>
            <person name="Oshiki M."/>
            <person name="Shinyako-Hata K."/>
            <person name="Satoh H."/>
            <person name="Okabe S."/>
        </authorList>
    </citation>
    <scope>NUCLEOTIDE SEQUENCE [LARGE SCALE GENOMIC DNA]</scope>
    <source>
        <strain evidence="3">JPN1</strain>
    </source>
</reference>
<accession>A0ABQ0K2N4</accession>
<proteinExistence type="predicted"/>
<comment type="caution">
    <text evidence="2">The sequence shown here is derived from an EMBL/GenBank/DDBJ whole genome shotgun (WGS) entry which is preliminary data.</text>
</comment>
<evidence type="ECO:0000259" key="1">
    <source>
        <dbReference type="Pfam" id="PF18911"/>
    </source>
</evidence>
<name>A0ABQ0K2N4_9BACT</name>
<keyword evidence="3" id="KW-1185">Reference proteome</keyword>
<sequence>MYVGDGHLLLDNEDLNNAGILEIDTGKISVGGNWTNIGTFNAGIGTVEFTGTTNQIISGSTNFYHLFCTAPGNQLTFEAESTQTILAHCTLTGTLESPLILRSTVDGIQWKIDPQGTKNITYVDVKDSHNINSILITTQDWINSGNNTKWASVTNTAPVAVAGQDTSVYFTDTVTLDGSGSYDVDGNPLSYSWSFISIPRGSMAILLNQTAVNPTFVADKAGTW</sequence>
<dbReference type="InterPro" id="IPR000601">
    <property type="entry name" value="PKD_dom"/>
</dbReference>
<dbReference type="InterPro" id="IPR013783">
    <property type="entry name" value="Ig-like_fold"/>
</dbReference>
<dbReference type="EMBL" id="BAFN01000001">
    <property type="protein sequence ID" value="GAN34995.1"/>
    <property type="molecule type" value="Genomic_DNA"/>
</dbReference>
<dbReference type="Gene3D" id="2.60.40.10">
    <property type="entry name" value="Immunoglobulins"/>
    <property type="match status" value="1"/>
</dbReference>